<feature type="region of interest" description="Disordered" evidence="1">
    <location>
        <begin position="1"/>
        <end position="22"/>
    </location>
</feature>
<evidence type="ECO:0000256" key="1">
    <source>
        <dbReference type="SAM" id="MobiDB-lite"/>
    </source>
</evidence>
<dbReference type="EMBL" id="JBHSWI010000001">
    <property type="protein sequence ID" value="MFC6646987.1"/>
    <property type="molecule type" value="Genomic_DNA"/>
</dbReference>
<evidence type="ECO:0000313" key="3">
    <source>
        <dbReference type="Proteomes" id="UP001596391"/>
    </source>
</evidence>
<protein>
    <submittedName>
        <fullName evidence="2">Carboxypeptidase-like regulatory domain-containing protein</fullName>
    </submittedName>
</protein>
<dbReference type="Gene3D" id="2.60.40.1120">
    <property type="entry name" value="Carboxypeptidase-like, regulatory domain"/>
    <property type="match status" value="1"/>
</dbReference>
<dbReference type="Proteomes" id="UP001596391">
    <property type="component" value="Unassembled WGS sequence"/>
</dbReference>
<evidence type="ECO:0000313" key="2">
    <source>
        <dbReference type="EMBL" id="MFC6646987.1"/>
    </source>
</evidence>
<proteinExistence type="predicted"/>
<comment type="caution">
    <text evidence="2">The sequence shown here is derived from an EMBL/GenBank/DDBJ whole genome shotgun (WGS) entry which is preliminary data.</text>
</comment>
<name>A0ABW1ZE55_9BACT</name>
<keyword evidence="3" id="KW-1185">Reference proteome</keyword>
<feature type="compositionally biased region" description="Polar residues" evidence="1">
    <location>
        <begin position="7"/>
        <end position="22"/>
    </location>
</feature>
<gene>
    <name evidence="2" type="ORF">ACFQBQ_15665</name>
</gene>
<sequence>MPVSSAARAQSLPNAPSTQLATTVTGSTVDPDQAAIPHAEIVVDGATPADHLVFTSDDSGSFTLHGLHAGVAYTLKAQAKGFTQRTLAPFTLSGGQTLELNAVVLSPAIEEDVDAITSEQAAAIEVKEEETQRVFGLIPNFYVVYPNQPYAPLTTKLKFELVGRTLIDPVTLGAAAFAAGLNQAADRPAYVQGAKGYGQRVGAEYADGAVDIIFGGAILPTIFHQDPRYFVQGTGTTKDRLKHALSAPFITKGDNGKNEFNISSIGGDLISGAASNIYYPPSDRGVSLTFTTAAVITGGRMLNTLLQEFVLAKYTSGKHHAK</sequence>
<reference evidence="3" key="1">
    <citation type="journal article" date="2019" name="Int. J. Syst. Evol. Microbiol.">
        <title>The Global Catalogue of Microorganisms (GCM) 10K type strain sequencing project: providing services to taxonomists for standard genome sequencing and annotation.</title>
        <authorList>
            <consortium name="The Broad Institute Genomics Platform"/>
            <consortium name="The Broad Institute Genome Sequencing Center for Infectious Disease"/>
            <person name="Wu L."/>
            <person name="Ma J."/>
        </authorList>
    </citation>
    <scope>NUCLEOTIDE SEQUENCE [LARGE SCALE GENOMIC DNA]</scope>
    <source>
        <strain evidence="3">CGMCC 1.16026</strain>
    </source>
</reference>
<dbReference type="InterPro" id="IPR013784">
    <property type="entry name" value="Carb-bd-like_fold"/>
</dbReference>
<dbReference type="SUPFAM" id="SSF49452">
    <property type="entry name" value="Starch-binding domain-like"/>
    <property type="match status" value="1"/>
</dbReference>
<organism evidence="2 3">
    <name type="scientific">Granulicella cerasi</name>
    <dbReference type="NCBI Taxonomy" id="741063"/>
    <lineage>
        <taxon>Bacteria</taxon>
        <taxon>Pseudomonadati</taxon>
        <taxon>Acidobacteriota</taxon>
        <taxon>Terriglobia</taxon>
        <taxon>Terriglobales</taxon>
        <taxon>Acidobacteriaceae</taxon>
        <taxon>Granulicella</taxon>
    </lineage>
</organism>
<dbReference type="Pfam" id="PF13620">
    <property type="entry name" value="CarboxypepD_reg"/>
    <property type="match status" value="1"/>
</dbReference>
<accession>A0ABW1ZE55</accession>
<dbReference type="RefSeq" id="WP_263371077.1">
    <property type="nucleotide sequence ID" value="NZ_JAGSYD010000002.1"/>
</dbReference>